<dbReference type="InterPro" id="IPR036465">
    <property type="entry name" value="vWFA_dom_sf"/>
</dbReference>
<keyword evidence="1" id="KW-0472">Membrane</keyword>
<reference evidence="3 4" key="1">
    <citation type="submission" date="2017-10" db="EMBL/GenBank/DDBJ databases">
        <title>The draft genome sequence of Lewinella nigricans NBRC 102662.</title>
        <authorList>
            <person name="Wang K."/>
        </authorList>
    </citation>
    <scope>NUCLEOTIDE SEQUENCE [LARGE SCALE GENOMIC DNA]</scope>
    <source>
        <strain evidence="3 4">NBRC 102662</strain>
    </source>
</reference>
<dbReference type="RefSeq" id="WP_099152285.1">
    <property type="nucleotide sequence ID" value="NZ_PDUD01000026.1"/>
</dbReference>
<dbReference type="InterPro" id="IPR002881">
    <property type="entry name" value="DUF58"/>
</dbReference>
<dbReference type="PANTHER" id="PTHR33608:SF3">
    <property type="entry name" value="SLR2013 PROTEIN"/>
    <property type="match status" value="1"/>
</dbReference>
<sequence length="439" mass="51112">MNLFLPLRFFLILGGLIVCFGLGFPVPVLFIVAQLGFTVFIGLILVDAFLLFNQRTRLKIRRRLPRLFGLGDDNTVRIEVTNQSNIPLSFTLIDELPIQLQIRDFKKEVQLKPGERKEIQYQLHPVERGEYEFGNVLAYLRTKLGILEKRYRHDYPMSVPVYPSIAQMKQYELRAFDRISHFQGIKKLRRIGHSYEFEQIKNYVRGDDYRSINWKATGRRGNLMVNQYEDERAQQIYSIIDKSRNMRMPFAGLSLMDYAINTCLAVSNIALKKHDRAGLITFSDKVGATIKADSKATQLNKLLTALYREDQRPLEANYELLYHAARKLINGRSLLLFFTNFESAYALERVLPLLRRINNLHLLVVIFFENTEIRDFADKEVDSLEGIYHQTIAQKFLTEKSQMVQKLQQYGIQSVLTRPEELSINTINKYLELKSKGLI</sequence>
<dbReference type="OrthoDB" id="845740at2"/>
<evidence type="ECO:0000313" key="4">
    <source>
        <dbReference type="Proteomes" id="UP000223913"/>
    </source>
</evidence>
<feature type="transmembrane region" description="Helical" evidence="1">
    <location>
        <begin position="30"/>
        <end position="52"/>
    </location>
</feature>
<organism evidence="3 4">
    <name type="scientific">Flavilitoribacter nigricans (strain ATCC 23147 / DSM 23189 / NBRC 102662 / NCIMB 1420 / SS-2)</name>
    <name type="common">Lewinella nigricans</name>
    <dbReference type="NCBI Taxonomy" id="1122177"/>
    <lineage>
        <taxon>Bacteria</taxon>
        <taxon>Pseudomonadati</taxon>
        <taxon>Bacteroidota</taxon>
        <taxon>Saprospiria</taxon>
        <taxon>Saprospirales</taxon>
        <taxon>Lewinellaceae</taxon>
        <taxon>Flavilitoribacter</taxon>
    </lineage>
</organism>
<dbReference type="EMBL" id="PDUD01000026">
    <property type="protein sequence ID" value="PHN04259.1"/>
    <property type="molecule type" value="Genomic_DNA"/>
</dbReference>
<accession>A0A2D0N7Z2</accession>
<feature type="transmembrane region" description="Helical" evidence="1">
    <location>
        <begin position="7"/>
        <end position="24"/>
    </location>
</feature>
<keyword evidence="4" id="KW-1185">Reference proteome</keyword>
<feature type="domain" description="DUF58" evidence="2">
    <location>
        <begin position="200"/>
        <end position="344"/>
    </location>
</feature>
<dbReference type="SUPFAM" id="SSF53300">
    <property type="entry name" value="vWA-like"/>
    <property type="match status" value="1"/>
</dbReference>
<dbReference type="AlphaFoldDB" id="A0A2D0N7Z2"/>
<keyword evidence="1" id="KW-1133">Transmembrane helix</keyword>
<dbReference type="PANTHER" id="PTHR33608">
    <property type="entry name" value="BLL2464 PROTEIN"/>
    <property type="match status" value="1"/>
</dbReference>
<dbReference type="Pfam" id="PF01882">
    <property type="entry name" value="DUF58"/>
    <property type="match status" value="1"/>
</dbReference>
<keyword evidence="1" id="KW-0812">Transmembrane</keyword>
<dbReference type="Proteomes" id="UP000223913">
    <property type="component" value="Unassembled WGS sequence"/>
</dbReference>
<name>A0A2D0N7Z2_FLAN2</name>
<evidence type="ECO:0000313" key="3">
    <source>
        <dbReference type="EMBL" id="PHN04259.1"/>
    </source>
</evidence>
<proteinExistence type="predicted"/>
<protein>
    <submittedName>
        <fullName evidence="3">DUF58 domain-containing protein</fullName>
    </submittedName>
</protein>
<comment type="caution">
    <text evidence="3">The sequence shown here is derived from an EMBL/GenBank/DDBJ whole genome shotgun (WGS) entry which is preliminary data.</text>
</comment>
<evidence type="ECO:0000256" key="1">
    <source>
        <dbReference type="SAM" id="Phobius"/>
    </source>
</evidence>
<evidence type="ECO:0000259" key="2">
    <source>
        <dbReference type="Pfam" id="PF01882"/>
    </source>
</evidence>
<gene>
    <name evidence="3" type="ORF">CRP01_22110</name>
</gene>